<feature type="transmembrane region" description="Helical" evidence="1">
    <location>
        <begin position="37"/>
        <end position="57"/>
    </location>
</feature>
<keyword evidence="3" id="KW-1185">Reference proteome</keyword>
<feature type="transmembrane region" description="Helical" evidence="1">
    <location>
        <begin position="93"/>
        <end position="113"/>
    </location>
</feature>
<reference evidence="2 3" key="1">
    <citation type="submission" date="2020-08" db="EMBL/GenBank/DDBJ databases">
        <title>Novel species isolated from subtropical streams in China.</title>
        <authorList>
            <person name="Lu H."/>
        </authorList>
    </citation>
    <scope>NUCLEOTIDE SEQUENCE [LARGE SCALE GENOMIC DNA]</scope>
    <source>
        <strain evidence="2 3">KCTC 52442</strain>
    </source>
</reference>
<gene>
    <name evidence="2" type="ORF">H8K33_13910</name>
</gene>
<feature type="transmembrane region" description="Helical" evidence="1">
    <location>
        <begin position="133"/>
        <end position="153"/>
    </location>
</feature>
<accession>A0ABR6XUA9</accession>
<feature type="transmembrane region" description="Helical" evidence="1">
    <location>
        <begin position="63"/>
        <end position="81"/>
    </location>
</feature>
<protein>
    <recommendedName>
        <fullName evidence="4">DUF1453 domain-containing protein</fullName>
    </recommendedName>
</protein>
<dbReference type="Proteomes" id="UP000643610">
    <property type="component" value="Unassembled WGS sequence"/>
</dbReference>
<comment type="caution">
    <text evidence="2">The sequence shown here is derived from an EMBL/GenBank/DDBJ whole genome shotgun (WGS) entry which is preliminary data.</text>
</comment>
<sequence length="175" mass="19508">MAQLFTHTPTWVWLLLAGLCFIGYLQTKTRQVSPMRLMLLPLAMMIWSLFTTYQQLGYQLNTLLVWGLSSAFSCYVFGKSFSTKQSSYDPQSGQFMVIGSWMPLILILGIFFTKYLMSVSLVMRPQLQENLGFTLSLSALLGAFSGALLARAVGILRLRQRPSAAPISAHIALAD</sequence>
<dbReference type="Pfam" id="PF20327">
    <property type="entry name" value="DUF6622"/>
    <property type="match status" value="1"/>
</dbReference>
<dbReference type="EMBL" id="JACOFU010000005">
    <property type="protein sequence ID" value="MBC3832599.1"/>
    <property type="molecule type" value="Genomic_DNA"/>
</dbReference>
<dbReference type="InterPro" id="IPR046730">
    <property type="entry name" value="DUF6622"/>
</dbReference>
<keyword evidence="1" id="KW-1133">Transmembrane helix</keyword>
<feature type="transmembrane region" description="Helical" evidence="1">
    <location>
        <begin position="6"/>
        <end position="25"/>
    </location>
</feature>
<evidence type="ECO:0000256" key="1">
    <source>
        <dbReference type="SAM" id="Phobius"/>
    </source>
</evidence>
<keyword evidence="1" id="KW-0472">Membrane</keyword>
<dbReference type="RefSeq" id="WP_186891634.1">
    <property type="nucleotide sequence ID" value="NZ_JACOFU010000005.1"/>
</dbReference>
<proteinExistence type="predicted"/>
<evidence type="ECO:0008006" key="4">
    <source>
        <dbReference type="Google" id="ProtNLM"/>
    </source>
</evidence>
<evidence type="ECO:0000313" key="2">
    <source>
        <dbReference type="EMBL" id="MBC3832599.1"/>
    </source>
</evidence>
<name>A0ABR6XUA9_9BURK</name>
<organism evidence="2 3">
    <name type="scientific">Undibacterium amnicola</name>
    <dbReference type="NCBI Taxonomy" id="1834038"/>
    <lineage>
        <taxon>Bacteria</taxon>
        <taxon>Pseudomonadati</taxon>
        <taxon>Pseudomonadota</taxon>
        <taxon>Betaproteobacteria</taxon>
        <taxon>Burkholderiales</taxon>
        <taxon>Oxalobacteraceae</taxon>
        <taxon>Undibacterium</taxon>
    </lineage>
</organism>
<keyword evidence="1" id="KW-0812">Transmembrane</keyword>
<evidence type="ECO:0000313" key="3">
    <source>
        <dbReference type="Proteomes" id="UP000643610"/>
    </source>
</evidence>